<accession>A0A426U420</accession>
<dbReference type="CDD" id="cd15482">
    <property type="entry name" value="Sialidase_non-viral"/>
    <property type="match status" value="1"/>
</dbReference>
<dbReference type="Proteomes" id="UP000280307">
    <property type="component" value="Unassembled WGS sequence"/>
</dbReference>
<dbReference type="EMBL" id="RSAS01000255">
    <property type="protein sequence ID" value="RRR74601.1"/>
    <property type="molecule type" value="Genomic_DNA"/>
</dbReference>
<sequence length="536" mass="59079">MQKIIPITIILSVTCILLLIPSQSSTAQTGLWSDPLPLSELDGEEVTIASAPALAVDHEGNLHTVWHGVTIEVVVDEDGNEQPPQNRDWLRYRARRAGVWTGTQNVFDRVRPTLGDAFFTQSGGAGMYNPAFTLRGQLLAGNDSHLHLLVGNAGRQWYLKAPLNDEIVRRLVLFPPWPLSEGPQSAITISPEGKLYLVINDTPPGLETIADLPEDICTDCSYVFFRYSDDGGRIWSNTENISDDDDVQVFTPQIKIDTLNRLHVIWEERERERALDPGGQIVYQYSDDAGQRWQAPVRMALTGETVGQAALVVNRLQTVMVVYQGMQSEAVFYQMSPDYGTNWALPRVLPDVQSVGGSADFNRFSLAADGNGHIHMLMVGLPTGSGGTAAQLLHLVWDGQTWSPPRSIATGAAHPRGPQLVMERGQRLHAVWFTSNIHPQSRAEQQQVWYSALDLAAPEVALLPTLTPDPARLPTATREPIVFPTLVPLDEPLRTQETLDGPPLWELRGLQAAGLGLFGVVLLLLVVGASYLRLRR</sequence>
<evidence type="ECO:0000313" key="3">
    <source>
        <dbReference type="Proteomes" id="UP000280307"/>
    </source>
</evidence>
<keyword evidence="1" id="KW-1133">Transmembrane helix</keyword>
<reference evidence="2 3" key="1">
    <citation type="submission" date="2018-12" db="EMBL/GenBank/DDBJ databases">
        <title>Genome Sequence of Candidatus Viridilinea halotolerans isolated from saline sulfide-rich spring.</title>
        <authorList>
            <person name="Grouzdev D.S."/>
            <person name="Burganskaya E.I."/>
            <person name="Krutkina M.S."/>
            <person name="Sukhacheva M.V."/>
            <person name="Gorlenko V.M."/>
        </authorList>
    </citation>
    <scope>NUCLEOTIDE SEQUENCE [LARGE SCALE GENOMIC DNA]</scope>
    <source>
        <strain evidence="2">Chok-6</strain>
    </source>
</reference>
<evidence type="ECO:0000256" key="1">
    <source>
        <dbReference type="SAM" id="Phobius"/>
    </source>
</evidence>
<dbReference type="SUPFAM" id="SSF50939">
    <property type="entry name" value="Sialidases"/>
    <property type="match status" value="1"/>
</dbReference>
<comment type="caution">
    <text evidence="2">The sequence shown here is derived from an EMBL/GenBank/DDBJ whole genome shotgun (WGS) entry which is preliminary data.</text>
</comment>
<evidence type="ECO:0000313" key="2">
    <source>
        <dbReference type="EMBL" id="RRR74601.1"/>
    </source>
</evidence>
<dbReference type="InterPro" id="IPR036278">
    <property type="entry name" value="Sialidase_sf"/>
</dbReference>
<name>A0A426U420_9CHLR</name>
<keyword evidence="1" id="KW-0472">Membrane</keyword>
<keyword evidence="1" id="KW-0812">Transmembrane</keyword>
<proteinExistence type="predicted"/>
<organism evidence="2 3">
    <name type="scientific">Candidatus Viridilinea halotolerans</name>
    <dbReference type="NCBI Taxonomy" id="2491704"/>
    <lineage>
        <taxon>Bacteria</taxon>
        <taxon>Bacillati</taxon>
        <taxon>Chloroflexota</taxon>
        <taxon>Chloroflexia</taxon>
        <taxon>Chloroflexales</taxon>
        <taxon>Chloroflexineae</taxon>
        <taxon>Oscillochloridaceae</taxon>
        <taxon>Candidatus Viridilinea</taxon>
    </lineage>
</organism>
<feature type="transmembrane region" description="Helical" evidence="1">
    <location>
        <begin position="512"/>
        <end position="532"/>
    </location>
</feature>
<gene>
    <name evidence="2" type="ORF">EI684_06665</name>
</gene>
<protein>
    <submittedName>
        <fullName evidence="2">Exo-alpha-sialidase</fullName>
    </submittedName>
</protein>
<dbReference type="AlphaFoldDB" id="A0A426U420"/>
<dbReference type="Gene3D" id="2.120.10.10">
    <property type="match status" value="1"/>
</dbReference>